<keyword evidence="3" id="KW-1185">Reference proteome</keyword>
<feature type="compositionally biased region" description="Basic and acidic residues" evidence="1">
    <location>
        <begin position="87"/>
        <end position="98"/>
    </location>
</feature>
<reference evidence="2 3" key="1">
    <citation type="journal article" date="2017" name="Genome Announc.">
        <title>Genome sequence of the saprophytic ascomycete Epicoccum nigrum ICMP 19927 strain isolated from New Zealand.</title>
        <authorList>
            <person name="Fokin M."/>
            <person name="Fleetwood D."/>
            <person name="Weir B.S."/>
            <person name="Villas-Boas S.G."/>
        </authorList>
    </citation>
    <scope>NUCLEOTIDE SEQUENCE [LARGE SCALE GENOMIC DNA]</scope>
    <source>
        <strain evidence="2 3">ICMP 19927</strain>
    </source>
</reference>
<dbReference type="Proteomes" id="UP000193240">
    <property type="component" value="Unassembled WGS sequence"/>
</dbReference>
<gene>
    <name evidence="2" type="ORF">B5807_08805</name>
</gene>
<feature type="region of interest" description="Disordered" evidence="1">
    <location>
        <begin position="82"/>
        <end position="103"/>
    </location>
</feature>
<accession>A0A1Y2LS72</accession>
<evidence type="ECO:0000313" key="2">
    <source>
        <dbReference type="EMBL" id="OSS46736.1"/>
    </source>
</evidence>
<dbReference type="AlphaFoldDB" id="A0A1Y2LS72"/>
<dbReference type="InParanoid" id="A0A1Y2LS72"/>
<dbReference type="EMBL" id="KZ107850">
    <property type="protein sequence ID" value="OSS46736.1"/>
    <property type="molecule type" value="Genomic_DNA"/>
</dbReference>
<feature type="compositionally biased region" description="Basic and acidic residues" evidence="1">
    <location>
        <begin position="142"/>
        <end position="153"/>
    </location>
</feature>
<proteinExistence type="predicted"/>
<sequence>MWTFDGVLEGRLWRFFFLCQRDTASADAHIGLREWVLAAKETAFFFGGGGGGGGGGGASKEPATYRSLPFVSLLAAWKTLGHHRSRRNEEKKNMRTGDENGSAQPSWEILHAWKSPQIRGKARTAPRHGVTANGTARNRGLTGKDQRVGEKEDVCTTHSDIRASLQQLVQTGTRLPIRSCQDMDN</sequence>
<feature type="region of interest" description="Disordered" evidence="1">
    <location>
        <begin position="119"/>
        <end position="153"/>
    </location>
</feature>
<protein>
    <submittedName>
        <fullName evidence="2">Uncharacterized protein</fullName>
    </submittedName>
</protein>
<organism evidence="2 3">
    <name type="scientific">Epicoccum nigrum</name>
    <name type="common">Soil fungus</name>
    <name type="synonym">Epicoccum purpurascens</name>
    <dbReference type="NCBI Taxonomy" id="105696"/>
    <lineage>
        <taxon>Eukaryota</taxon>
        <taxon>Fungi</taxon>
        <taxon>Dikarya</taxon>
        <taxon>Ascomycota</taxon>
        <taxon>Pezizomycotina</taxon>
        <taxon>Dothideomycetes</taxon>
        <taxon>Pleosporomycetidae</taxon>
        <taxon>Pleosporales</taxon>
        <taxon>Pleosporineae</taxon>
        <taxon>Didymellaceae</taxon>
        <taxon>Epicoccum</taxon>
    </lineage>
</organism>
<name>A0A1Y2LS72_EPING</name>
<evidence type="ECO:0000256" key="1">
    <source>
        <dbReference type="SAM" id="MobiDB-lite"/>
    </source>
</evidence>
<evidence type="ECO:0000313" key="3">
    <source>
        <dbReference type="Proteomes" id="UP000193240"/>
    </source>
</evidence>